<dbReference type="GO" id="GO:0004150">
    <property type="term" value="F:dihydroneopterin aldolase activity"/>
    <property type="evidence" value="ECO:0007669"/>
    <property type="project" value="UniProtKB-UniRule"/>
</dbReference>
<comment type="function">
    <text evidence="6">Catalyzes the conversion of 7,8-dihydroneopterin to 6-hydroxymethyl-7,8-dihydropterin.</text>
</comment>
<dbReference type="GO" id="GO:0005737">
    <property type="term" value="C:cytoplasm"/>
    <property type="evidence" value="ECO:0007669"/>
    <property type="project" value="TreeGrafter"/>
</dbReference>
<protein>
    <recommendedName>
        <fullName evidence="6">7,8-dihydroneopterin aldolase</fullName>
        <ecNumber evidence="6">4.1.2.25</ecNumber>
    </recommendedName>
</protein>
<dbReference type="PANTHER" id="PTHR42844:SF1">
    <property type="entry name" value="DIHYDRONEOPTERIN ALDOLASE 1-RELATED"/>
    <property type="match status" value="1"/>
</dbReference>
<evidence type="ECO:0000259" key="7">
    <source>
        <dbReference type="SMART" id="SM00905"/>
    </source>
</evidence>
<evidence type="ECO:0000313" key="9">
    <source>
        <dbReference type="Proteomes" id="UP000002318"/>
    </source>
</evidence>
<dbReference type="InterPro" id="IPR006156">
    <property type="entry name" value="Dihydroneopterin_aldolase"/>
</dbReference>
<organism evidence="8 9">
    <name type="scientific">Sediminispirochaeta smaragdinae (strain DSM 11293 / JCM 15392 / SEBR 4228)</name>
    <name type="common">Spirochaeta smaragdinae</name>
    <dbReference type="NCBI Taxonomy" id="573413"/>
    <lineage>
        <taxon>Bacteria</taxon>
        <taxon>Pseudomonadati</taxon>
        <taxon>Spirochaetota</taxon>
        <taxon>Spirochaetia</taxon>
        <taxon>Spirochaetales</taxon>
        <taxon>Spirochaetaceae</taxon>
        <taxon>Sediminispirochaeta</taxon>
    </lineage>
</organism>
<dbReference type="eggNOG" id="COG1539">
    <property type="taxonomic scope" value="Bacteria"/>
</dbReference>
<evidence type="ECO:0000256" key="2">
    <source>
        <dbReference type="ARBA" id="ARBA00005013"/>
    </source>
</evidence>
<dbReference type="STRING" id="573413.Spirs_4084"/>
<keyword evidence="5 6" id="KW-0456">Lyase</keyword>
<name>E1R9J7_SEDSS</name>
<comment type="similarity">
    <text evidence="3 6">Belongs to the DHNA family.</text>
</comment>
<sequence>MRKEDILLVEGMRFWGTHGYFPEENKLGQEFIVDIEALIDMTDMCERDEFVWEISYVALFKAAKRVVENEEYKLIQRIAYRIIEEVFTDTPASRVKVTVKKPAAPIGGIFNHTGCVIERGREEMQ</sequence>
<dbReference type="EC" id="4.1.2.25" evidence="6"/>
<dbReference type="Proteomes" id="UP000002318">
    <property type="component" value="Chromosome"/>
</dbReference>
<dbReference type="AlphaFoldDB" id="E1R9J7"/>
<dbReference type="SMART" id="SM00905">
    <property type="entry name" value="FolB"/>
    <property type="match status" value="1"/>
</dbReference>
<gene>
    <name evidence="8" type="ordered locus">Spirs_4084</name>
</gene>
<dbReference type="EMBL" id="CP002116">
    <property type="protein sequence ID" value="ADK83166.1"/>
    <property type="molecule type" value="Genomic_DNA"/>
</dbReference>
<dbReference type="PANTHER" id="PTHR42844">
    <property type="entry name" value="DIHYDRONEOPTERIN ALDOLASE 1-RELATED"/>
    <property type="match status" value="1"/>
</dbReference>
<accession>E1R9J7</accession>
<keyword evidence="9" id="KW-1185">Reference proteome</keyword>
<dbReference type="NCBIfam" id="TIGR00525">
    <property type="entry name" value="folB"/>
    <property type="match status" value="1"/>
</dbReference>
<dbReference type="SUPFAM" id="SSF55620">
    <property type="entry name" value="Tetrahydrobiopterin biosynthesis enzymes-like"/>
    <property type="match status" value="1"/>
</dbReference>
<dbReference type="RefSeq" id="WP_013256622.1">
    <property type="nucleotide sequence ID" value="NC_014364.1"/>
</dbReference>
<comment type="pathway">
    <text evidence="2 6">Cofactor biosynthesis; tetrahydrofolate biosynthesis; 2-amino-4-hydroxy-6-hydroxymethyl-7,8-dihydropteridine diphosphate from 7,8-dihydroneopterin triphosphate: step 3/4.</text>
</comment>
<keyword evidence="4 6" id="KW-0289">Folate biosynthesis</keyword>
<evidence type="ECO:0000256" key="4">
    <source>
        <dbReference type="ARBA" id="ARBA00022909"/>
    </source>
</evidence>
<reference evidence="8 9" key="1">
    <citation type="journal article" date="2010" name="Stand. Genomic Sci.">
        <title>Complete genome sequence of Spirochaeta smaragdinae type strain (SEBR 4228).</title>
        <authorList>
            <person name="Mavromatis K."/>
            <person name="Yasawong M."/>
            <person name="Chertkov O."/>
            <person name="Lapidus A."/>
            <person name="Lucas S."/>
            <person name="Nolan M."/>
            <person name="Del Rio T.G."/>
            <person name="Tice H."/>
            <person name="Cheng J.F."/>
            <person name="Pitluck S."/>
            <person name="Liolios K."/>
            <person name="Ivanova N."/>
            <person name="Tapia R."/>
            <person name="Han C."/>
            <person name="Bruce D."/>
            <person name="Goodwin L."/>
            <person name="Pati A."/>
            <person name="Chen A."/>
            <person name="Palaniappan K."/>
            <person name="Land M."/>
            <person name="Hauser L."/>
            <person name="Chang Y.J."/>
            <person name="Jeffries C.D."/>
            <person name="Detter J.C."/>
            <person name="Rohde M."/>
            <person name="Brambilla E."/>
            <person name="Spring S."/>
            <person name="Goker M."/>
            <person name="Sikorski J."/>
            <person name="Woyke T."/>
            <person name="Bristow J."/>
            <person name="Eisen J.A."/>
            <person name="Markowitz V."/>
            <person name="Hugenholtz P."/>
            <person name="Klenk H.P."/>
            <person name="Kyrpides N.C."/>
        </authorList>
    </citation>
    <scope>NUCLEOTIDE SEQUENCE [LARGE SCALE GENOMIC DNA]</scope>
    <source>
        <strain evidence="9">DSM 11293 / JCM 15392 / SEBR 4228</strain>
    </source>
</reference>
<evidence type="ECO:0000256" key="6">
    <source>
        <dbReference type="RuleBase" id="RU362079"/>
    </source>
</evidence>
<feature type="domain" description="Dihydroneopterin aldolase/epimerase" evidence="7">
    <location>
        <begin position="7"/>
        <end position="119"/>
    </location>
</feature>
<dbReference type="InterPro" id="IPR043133">
    <property type="entry name" value="GTP-CH-I_C/QueF"/>
</dbReference>
<dbReference type="NCBIfam" id="TIGR00526">
    <property type="entry name" value="folB_dom"/>
    <property type="match status" value="1"/>
</dbReference>
<dbReference type="Pfam" id="PF02152">
    <property type="entry name" value="FolB"/>
    <property type="match status" value="1"/>
</dbReference>
<dbReference type="GO" id="GO:0046654">
    <property type="term" value="P:tetrahydrofolate biosynthetic process"/>
    <property type="evidence" value="ECO:0007669"/>
    <property type="project" value="UniProtKB-UniRule"/>
</dbReference>
<dbReference type="HOGENOM" id="CLU_112632_1_3_12"/>
<comment type="catalytic activity">
    <reaction evidence="1 6">
        <text>7,8-dihydroneopterin = 6-hydroxymethyl-7,8-dihydropterin + glycolaldehyde</text>
        <dbReference type="Rhea" id="RHEA:10540"/>
        <dbReference type="ChEBI" id="CHEBI:17001"/>
        <dbReference type="ChEBI" id="CHEBI:17071"/>
        <dbReference type="ChEBI" id="CHEBI:44841"/>
        <dbReference type="EC" id="4.1.2.25"/>
    </reaction>
</comment>
<dbReference type="OrthoDB" id="9808041at2"/>
<dbReference type="InterPro" id="IPR006157">
    <property type="entry name" value="FolB_dom"/>
</dbReference>
<dbReference type="UniPathway" id="UPA00077">
    <property type="reaction ID" value="UER00154"/>
</dbReference>
<evidence type="ECO:0000256" key="5">
    <source>
        <dbReference type="ARBA" id="ARBA00023239"/>
    </source>
</evidence>
<proteinExistence type="inferred from homology"/>
<dbReference type="Gene3D" id="3.30.1130.10">
    <property type="match status" value="1"/>
</dbReference>
<dbReference type="GO" id="GO:0046656">
    <property type="term" value="P:folic acid biosynthetic process"/>
    <property type="evidence" value="ECO:0007669"/>
    <property type="project" value="UniProtKB-UniRule"/>
</dbReference>
<dbReference type="KEGG" id="ssm:Spirs_4084"/>
<evidence type="ECO:0000256" key="3">
    <source>
        <dbReference type="ARBA" id="ARBA00005708"/>
    </source>
</evidence>
<evidence type="ECO:0000256" key="1">
    <source>
        <dbReference type="ARBA" id="ARBA00001353"/>
    </source>
</evidence>
<evidence type="ECO:0000313" key="8">
    <source>
        <dbReference type="EMBL" id="ADK83166.1"/>
    </source>
</evidence>